<comment type="caution">
    <text evidence="1">The sequence shown here is derived from an EMBL/GenBank/DDBJ whole genome shotgun (WGS) entry which is preliminary data.</text>
</comment>
<proteinExistence type="predicted"/>
<gene>
    <name evidence="1" type="ORF">MYCIT1_LOCUS16111</name>
</gene>
<evidence type="ECO:0000313" key="1">
    <source>
        <dbReference type="EMBL" id="CAK5271208.1"/>
    </source>
</evidence>
<evidence type="ECO:0000313" key="2">
    <source>
        <dbReference type="Proteomes" id="UP001295794"/>
    </source>
</evidence>
<organism evidence="1 2">
    <name type="scientific">Mycena citricolor</name>
    <dbReference type="NCBI Taxonomy" id="2018698"/>
    <lineage>
        <taxon>Eukaryota</taxon>
        <taxon>Fungi</taxon>
        <taxon>Dikarya</taxon>
        <taxon>Basidiomycota</taxon>
        <taxon>Agaricomycotina</taxon>
        <taxon>Agaricomycetes</taxon>
        <taxon>Agaricomycetidae</taxon>
        <taxon>Agaricales</taxon>
        <taxon>Marasmiineae</taxon>
        <taxon>Mycenaceae</taxon>
        <taxon>Mycena</taxon>
    </lineage>
</organism>
<keyword evidence="2" id="KW-1185">Reference proteome</keyword>
<feature type="non-terminal residue" evidence="1">
    <location>
        <position position="1"/>
    </location>
</feature>
<feature type="non-terminal residue" evidence="1">
    <location>
        <position position="132"/>
    </location>
</feature>
<name>A0AAD2Q386_9AGAR</name>
<reference evidence="1" key="1">
    <citation type="submission" date="2023-11" db="EMBL/GenBank/DDBJ databases">
        <authorList>
            <person name="De Vega J J."/>
            <person name="De Vega J J."/>
        </authorList>
    </citation>
    <scope>NUCLEOTIDE SEQUENCE</scope>
</reference>
<accession>A0AAD2Q386</accession>
<dbReference type="EMBL" id="CAVNYO010000169">
    <property type="protein sequence ID" value="CAK5271208.1"/>
    <property type="molecule type" value="Genomic_DNA"/>
</dbReference>
<protein>
    <submittedName>
        <fullName evidence="1">Uncharacterized protein</fullName>
    </submittedName>
</protein>
<dbReference type="Proteomes" id="UP001295794">
    <property type="component" value="Unassembled WGS sequence"/>
</dbReference>
<dbReference type="AlphaFoldDB" id="A0AAD2Q386"/>
<sequence>RERVRRCGEGDALQHLRGDHFQGHAFAGSVCGWGEGGGEGDVYRRVRAGLCTCDWACLRRFDMRCLLGPDVSRGHVPAFRAGFRAISMDLSWCWGQVRSCVPIRGDDCLFKLEARRKATTSQSRVDSPSISQ</sequence>